<sequence>MPGRGGDQRGVAASVESVRRLRSLYWRESLALLSSLQSDFLECGRFQHGAVLSCCSKAAAWRTALEIPREDASAYTSAMQASQRGLRWAACLDLLEEMAARRVPVDLQAQTAALAGSWRRALTSARRHSLEPDSAWSVMVLKALEPRSWHRAFHQLQADAQRGLKKDARQLSAAAGAWPRSLEFLDRPGANIVVYNAVSAGSPWRSALLSLTSALHVALRLDALGYCSAVAAAKAAGRWAWALWLFWDLPKRRLQSDEVLLTAAVQACPDWQVAVLLLDSARRARMRPAVSLSLQVCTSAANASEWRFALRRLARLGPAAHVTAAVRCALQGRAWSWALHLTAGRAARGREGFADVCAMAMTALEKTSRWQRQQKLFEDVRLWRCELDAVCVTVGLSSFRPWQWPSALHLTERCSDDNQDKQRRSVVLEACGADNWRLGVELALRKVEPDLVLFSQASASCEQGQWARALCLRRAASAAGVQADVVLGNIAISASHWRLAIRNLQAEEKSLIGFSSAISACKTGSWLSSLELLREAAWRGLEANAVCVATSILAAAAHHWATALAVMLRYEAQGVRCDVETYAAVLMECEHRAPPEVEEELLRLATESGRWKSLWPSG</sequence>
<evidence type="ECO:0008006" key="4">
    <source>
        <dbReference type="Google" id="ProtNLM"/>
    </source>
</evidence>
<dbReference type="PANTHER" id="PTHR47447">
    <property type="entry name" value="OS03G0856100 PROTEIN"/>
    <property type="match status" value="1"/>
</dbReference>
<name>A0AA36J3W0_9DINO</name>
<keyword evidence="3" id="KW-1185">Reference proteome</keyword>
<dbReference type="Gene3D" id="1.25.40.10">
    <property type="entry name" value="Tetratricopeptide repeat domain"/>
    <property type="match status" value="1"/>
</dbReference>
<dbReference type="AlphaFoldDB" id="A0AA36J3W0"/>
<dbReference type="EMBL" id="CAUJNA010003305">
    <property type="protein sequence ID" value="CAJ1398622.1"/>
    <property type="molecule type" value="Genomic_DNA"/>
</dbReference>
<reference evidence="2" key="1">
    <citation type="submission" date="2023-08" db="EMBL/GenBank/DDBJ databases">
        <authorList>
            <person name="Chen Y."/>
            <person name="Shah S."/>
            <person name="Dougan E. K."/>
            <person name="Thang M."/>
            <person name="Chan C."/>
        </authorList>
    </citation>
    <scope>NUCLEOTIDE SEQUENCE</scope>
</reference>
<protein>
    <recommendedName>
        <fullName evidence="4">Pentatricopeptide repeat-containing protein, chloroplastic</fullName>
    </recommendedName>
</protein>
<keyword evidence="1" id="KW-0677">Repeat</keyword>
<evidence type="ECO:0000256" key="1">
    <source>
        <dbReference type="ARBA" id="ARBA00022737"/>
    </source>
</evidence>
<dbReference type="PANTHER" id="PTHR47447:SF17">
    <property type="entry name" value="OS12G0638900 PROTEIN"/>
    <property type="match status" value="1"/>
</dbReference>
<comment type="caution">
    <text evidence="2">The sequence shown here is derived from an EMBL/GenBank/DDBJ whole genome shotgun (WGS) entry which is preliminary data.</text>
</comment>
<evidence type="ECO:0000313" key="2">
    <source>
        <dbReference type="EMBL" id="CAJ1398622.1"/>
    </source>
</evidence>
<evidence type="ECO:0000313" key="3">
    <source>
        <dbReference type="Proteomes" id="UP001178507"/>
    </source>
</evidence>
<proteinExistence type="predicted"/>
<dbReference type="InterPro" id="IPR011990">
    <property type="entry name" value="TPR-like_helical_dom_sf"/>
</dbReference>
<dbReference type="Proteomes" id="UP001178507">
    <property type="component" value="Unassembled WGS sequence"/>
</dbReference>
<gene>
    <name evidence="2" type="ORF">EVOR1521_LOCUS22369</name>
</gene>
<accession>A0AA36J3W0</accession>
<organism evidence="2 3">
    <name type="scientific">Effrenium voratum</name>
    <dbReference type="NCBI Taxonomy" id="2562239"/>
    <lineage>
        <taxon>Eukaryota</taxon>
        <taxon>Sar</taxon>
        <taxon>Alveolata</taxon>
        <taxon>Dinophyceae</taxon>
        <taxon>Suessiales</taxon>
        <taxon>Symbiodiniaceae</taxon>
        <taxon>Effrenium</taxon>
    </lineage>
</organism>